<evidence type="ECO:0000256" key="2">
    <source>
        <dbReference type="ARBA" id="ARBA00023242"/>
    </source>
</evidence>
<dbReference type="PANTHER" id="PTHR13495:SF0">
    <property type="entry name" value="PSME3-INTERACTING PROTEIN"/>
    <property type="match status" value="1"/>
</dbReference>
<sequence length="301" mass="32933">MLLKDFGSKRGHLKPMSCCLRSRCGIASSHISPRAHVTWRELSHFVSGGKIGPSGEPYKDESGKATPQEGQQQQQQQQQQQKQQAPQPLAKNVEWEAVQKELDAERKRREEARHKAAAGEEKSLYEILQANKEAKQAAFEEQNRLKNQFRALDDDEVKFLDDVRARQQREEEAVRRATEEGLRAFRERQKSGGGGGEEEALAAAEGLGDAGDEEEWGATAGRKRKRAARERDGLKGVRRRTSDGAAAVAERDKGGGDGGGTDVKAGAGAQKADKKKDGEAAKEPAKKASALVDYGSDDSDE</sequence>
<evidence type="ECO:0000256" key="3">
    <source>
        <dbReference type="SAM" id="MobiDB-lite"/>
    </source>
</evidence>
<organism evidence="5 6">
    <name type="scientific">Purpureocillium lavendulum</name>
    <dbReference type="NCBI Taxonomy" id="1247861"/>
    <lineage>
        <taxon>Eukaryota</taxon>
        <taxon>Fungi</taxon>
        <taxon>Dikarya</taxon>
        <taxon>Ascomycota</taxon>
        <taxon>Pezizomycotina</taxon>
        <taxon>Sordariomycetes</taxon>
        <taxon>Hypocreomycetidae</taxon>
        <taxon>Hypocreales</taxon>
        <taxon>Ophiocordycipitaceae</taxon>
        <taxon>Purpureocillium</taxon>
    </lineage>
</organism>
<proteinExistence type="predicted"/>
<evidence type="ECO:0000259" key="4">
    <source>
        <dbReference type="Pfam" id="PF10187"/>
    </source>
</evidence>
<comment type="caution">
    <text evidence="5">The sequence shown here is derived from an EMBL/GenBank/DDBJ whole genome shotgun (WGS) entry which is preliminary data.</text>
</comment>
<dbReference type="Proteomes" id="UP001163105">
    <property type="component" value="Unassembled WGS sequence"/>
</dbReference>
<feature type="compositionally biased region" description="Basic and acidic residues" evidence="3">
    <location>
        <begin position="93"/>
        <end position="122"/>
    </location>
</feature>
<evidence type="ECO:0000256" key="1">
    <source>
        <dbReference type="ARBA" id="ARBA00004123"/>
    </source>
</evidence>
<feature type="compositionally biased region" description="Basic and acidic residues" evidence="3">
    <location>
        <begin position="166"/>
        <end position="190"/>
    </location>
</feature>
<evidence type="ECO:0000313" key="6">
    <source>
        <dbReference type="Proteomes" id="UP001163105"/>
    </source>
</evidence>
<reference evidence="5" key="1">
    <citation type="submission" date="2023-01" db="EMBL/GenBank/DDBJ databases">
        <title>The growth and conidiation of Purpureocillium lavendulum are regulated by nitrogen source and histone H3K14 acetylation.</title>
        <authorList>
            <person name="Tang P."/>
            <person name="Han J."/>
            <person name="Zhang C."/>
            <person name="Tang P."/>
            <person name="Qi F."/>
            <person name="Zhang K."/>
            <person name="Liang L."/>
        </authorList>
    </citation>
    <scope>NUCLEOTIDE SEQUENCE</scope>
    <source>
        <strain evidence="5">YMF1.00683</strain>
    </source>
</reference>
<evidence type="ECO:0000313" key="5">
    <source>
        <dbReference type="EMBL" id="KAJ6445712.1"/>
    </source>
</evidence>
<feature type="compositionally biased region" description="Low complexity" evidence="3">
    <location>
        <begin position="71"/>
        <end position="84"/>
    </location>
</feature>
<accession>A0AB34G4S7</accession>
<dbReference type="EMBL" id="JAQHRD010000001">
    <property type="protein sequence ID" value="KAJ6445712.1"/>
    <property type="molecule type" value="Genomic_DNA"/>
</dbReference>
<keyword evidence="2" id="KW-0539">Nucleus</keyword>
<keyword evidence="6" id="KW-1185">Reference proteome</keyword>
<protein>
    <submittedName>
        <fullName evidence="5">Cytochrome b-c1 complex subunit 9, mitochondrial</fullName>
    </submittedName>
</protein>
<dbReference type="InterPro" id="IPR039845">
    <property type="entry name" value="FAM192A"/>
</dbReference>
<comment type="subcellular location">
    <subcellularLocation>
        <location evidence="1">Nucleus</location>
    </subcellularLocation>
</comment>
<dbReference type="AlphaFoldDB" id="A0AB34G4S7"/>
<feature type="region of interest" description="Disordered" evidence="3">
    <location>
        <begin position="166"/>
        <end position="301"/>
    </location>
</feature>
<gene>
    <name evidence="5" type="ORF">O9K51_00475</name>
</gene>
<feature type="compositionally biased region" description="Basic and acidic residues" evidence="3">
    <location>
        <begin position="271"/>
        <end position="286"/>
    </location>
</feature>
<dbReference type="PANTHER" id="PTHR13495">
    <property type="entry name" value="NEFA-INTERACTING NUCLEAR PROTEIN NIP30"/>
    <property type="match status" value="1"/>
</dbReference>
<dbReference type="GO" id="GO:0005634">
    <property type="term" value="C:nucleus"/>
    <property type="evidence" value="ECO:0007669"/>
    <property type="project" value="UniProtKB-SubCell"/>
</dbReference>
<feature type="region of interest" description="Disordered" evidence="3">
    <location>
        <begin position="46"/>
        <end position="122"/>
    </location>
</feature>
<name>A0AB34G4S7_9HYPO</name>
<feature type="domain" description="FAM192A/Fyv6 N-terminal" evidence="4">
    <location>
        <begin position="83"/>
        <end position="186"/>
    </location>
</feature>
<dbReference type="Pfam" id="PF10187">
    <property type="entry name" value="FAM192A_Fyv6_N"/>
    <property type="match status" value="1"/>
</dbReference>
<dbReference type="InterPro" id="IPR019331">
    <property type="entry name" value="FAM192A/Fyv6_N"/>
</dbReference>